<comment type="caution">
    <text evidence="8">The sequence shown here is derived from an EMBL/GenBank/DDBJ whole genome shotgun (WGS) entry which is preliminary data.</text>
</comment>
<keyword evidence="6" id="KW-0411">Iron-sulfur</keyword>
<dbReference type="Gene3D" id="2.102.10.10">
    <property type="entry name" value="Rieske [2Fe-2S] iron-sulphur domain"/>
    <property type="match status" value="1"/>
</dbReference>
<keyword evidence="2" id="KW-0001">2Fe-2S</keyword>
<comment type="cofactor">
    <cofactor evidence="1">
        <name>Fe cation</name>
        <dbReference type="ChEBI" id="CHEBI:24875"/>
    </cofactor>
</comment>
<dbReference type="SUPFAM" id="SSF55961">
    <property type="entry name" value="Bet v1-like"/>
    <property type="match status" value="1"/>
</dbReference>
<dbReference type="InterPro" id="IPR036922">
    <property type="entry name" value="Rieske_2Fe-2S_sf"/>
</dbReference>
<dbReference type="InterPro" id="IPR045605">
    <property type="entry name" value="KshA-like_C"/>
</dbReference>
<feature type="domain" description="Rieske" evidence="7">
    <location>
        <begin position="29"/>
        <end position="131"/>
    </location>
</feature>
<evidence type="ECO:0000256" key="2">
    <source>
        <dbReference type="ARBA" id="ARBA00022714"/>
    </source>
</evidence>
<sequence length="374" mass="41733">MADSSTILGGNSVHKIQAAPIAERYARGWHCLGLADEYKDGKPHGLSIFGTRLVVFQGENERLHILDGYCPHMGADLSQGCIEGNTVVCPFHRWSWGSDGVCASIPYAKRVPPKARIKAWPIVEQNKLLFVWHDPEGNPPDPAVEIPRINACFSDAWSDWAIAKWVINTNCRELIDNHSDMAHFGPVHGAPIDYFCNTFAGPIAYQKLRGGSARLAGNGGLTSDSAYFGPAYHVTLMTGEAQGQPINSILLNCHVPIDTHSFELRFGVMVEKNPALTDEQNRAMVDGYVQAAQAAFREDVAIWDHKTRVDNPLLCDGDGPIYRLRQWYQQFYTDIAELPSQNSAPEVFEYRHEDERWCKRNEVPAEALSRLSTI</sequence>
<organism evidence="8 9">
    <name type="scientific">Metapseudomonas boanensis</name>
    <dbReference type="NCBI Taxonomy" id="2822138"/>
    <lineage>
        <taxon>Bacteria</taxon>
        <taxon>Pseudomonadati</taxon>
        <taxon>Pseudomonadota</taxon>
        <taxon>Gammaproteobacteria</taxon>
        <taxon>Pseudomonadales</taxon>
        <taxon>Pseudomonadaceae</taxon>
        <taxon>Metapseudomonas</taxon>
    </lineage>
</organism>
<dbReference type="RefSeq" id="WP_215369865.1">
    <property type="nucleotide sequence ID" value="NZ_JAGTIS010000001.1"/>
</dbReference>
<gene>
    <name evidence="8" type="ORF">J7302_02675</name>
</gene>
<evidence type="ECO:0000259" key="7">
    <source>
        <dbReference type="PROSITE" id="PS51296"/>
    </source>
</evidence>
<keyword evidence="3" id="KW-0479">Metal-binding</keyword>
<dbReference type="InterPro" id="IPR017941">
    <property type="entry name" value="Rieske_2Fe-2S"/>
</dbReference>
<keyword evidence="5" id="KW-0408">Iron</keyword>
<evidence type="ECO:0000256" key="5">
    <source>
        <dbReference type="ARBA" id="ARBA00023004"/>
    </source>
</evidence>
<keyword evidence="9" id="KW-1185">Reference proteome</keyword>
<dbReference type="PROSITE" id="PS51296">
    <property type="entry name" value="RIESKE"/>
    <property type="match status" value="1"/>
</dbReference>
<dbReference type="InterPro" id="IPR050584">
    <property type="entry name" value="Cholesterol_7-desaturase"/>
</dbReference>
<dbReference type="Pfam" id="PF00355">
    <property type="entry name" value="Rieske"/>
    <property type="match status" value="1"/>
</dbReference>
<dbReference type="EMBL" id="JAGTIS010000001">
    <property type="protein sequence ID" value="MBT8765041.1"/>
    <property type="molecule type" value="Genomic_DNA"/>
</dbReference>
<protein>
    <submittedName>
        <fullName evidence="8">Rieske 2Fe-2S domain-containing protein</fullName>
    </submittedName>
</protein>
<dbReference type="PANTHER" id="PTHR21266">
    <property type="entry name" value="IRON-SULFUR DOMAIN CONTAINING PROTEIN"/>
    <property type="match status" value="1"/>
</dbReference>
<dbReference type="Gene3D" id="3.90.380.10">
    <property type="entry name" value="Naphthalene 1,2-dioxygenase Alpha Subunit, Chain A, domain 1"/>
    <property type="match status" value="1"/>
</dbReference>
<reference evidence="8 9" key="1">
    <citation type="submission" date="2021-04" db="EMBL/GenBank/DDBJ databases">
        <title>Pseudomonas boanensis sp. nov., a bacterium isolated from river water used for household purposes in Boane District, Mozambique.</title>
        <authorList>
            <person name="Nicklasson M."/>
            <person name="Martin-Rodriguez A.J."/>
            <person name="Thorell K."/>
            <person name="Neves L."/>
            <person name="Mussagy A."/>
            <person name="Rydberg H.A."/>
            <person name="Hernroth B."/>
            <person name="Svensson-Stadler L."/>
            <person name="Sjoling A."/>
        </authorList>
    </citation>
    <scope>NUCLEOTIDE SEQUENCE [LARGE SCALE GENOMIC DNA]</scope>
    <source>
        <strain evidence="8 9">DB1</strain>
    </source>
</reference>
<evidence type="ECO:0000256" key="3">
    <source>
        <dbReference type="ARBA" id="ARBA00022723"/>
    </source>
</evidence>
<evidence type="ECO:0000313" key="9">
    <source>
        <dbReference type="Proteomes" id="UP001519667"/>
    </source>
</evidence>
<dbReference type="Proteomes" id="UP001519667">
    <property type="component" value="Unassembled WGS sequence"/>
</dbReference>
<evidence type="ECO:0000256" key="4">
    <source>
        <dbReference type="ARBA" id="ARBA00023002"/>
    </source>
</evidence>
<evidence type="ECO:0000256" key="1">
    <source>
        <dbReference type="ARBA" id="ARBA00001962"/>
    </source>
</evidence>
<keyword evidence="4" id="KW-0560">Oxidoreductase</keyword>
<dbReference type="Pfam" id="PF19298">
    <property type="entry name" value="KshA_C"/>
    <property type="match status" value="1"/>
</dbReference>
<name>A0ABS5XBI1_9GAMM</name>
<evidence type="ECO:0000256" key="6">
    <source>
        <dbReference type="ARBA" id="ARBA00023014"/>
    </source>
</evidence>
<accession>A0ABS5XBI1</accession>
<proteinExistence type="predicted"/>
<evidence type="ECO:0000313" key="8">
    <source>
        <dbReference type="EMBL" id="MBT8765041.1"/>
    </source>
</evidence>
<dbReference type="SUPFAM" id="SSF50022">
    <property type="entry name" value="ISP domain"/>
    <property type="match status" value="1"/>
</dbReference>
<dbReference type="PANTHER" id="PTHR21266:SF60">
    <property type="entry name" value="3-KETOSTEROID-9-ALPHA-MONOOXYGENASE, OXYGENASE COMPONENT"/>
    <property type="match status" value="1"/>
</dbReference>